<dbReference type="InterPro" id="IPR036097">
    <property type="entry name" value="HisK_dim/P_sf"/>
</dbReference>
<dbReference type="RefSeq" id="WP_344668733.1">
    <property type="nucleotide sequence ID" value="NZ_BAAAQN010000039.1"/>
</dbReference>
<keyword evidence="12" id="KW-0732">Signal</keyword>
<feature type="compositionally biased region" description="Polar residues" evidence="11">
    <location>
        <begin position="373"/>
        <end position="385"/>
    </location>
</feature>
<dbReference type="InterPro" id="IPR003661">
    <property type="entry name" value="HisK_dim/P_dom"/>
</dbReference>
<dbReference type="SMART" id="SM00388">
    <property type="entry name" value="HisKA"/>
    <property type="match status" value="1"/>
</dbReference>
<keyword evidence="16" id="KW-1185">Reference proteome</keyword>
<dbReference type="SUPFAM" id="SSF55874">
    <property type="entry name" value="ATPase domain of HSP90 chaperone/DNA topoisomerase II/histidine kinase"/>
    <property type="match status" value="1"/>
</dbReference>
<evidence type="ECO:0000256" key="6">
    <source>
        <dbReference type="ARBA" id="ARBA00022692"/>
    </source>
</evidence>
<dbReference type="SUPFAM" id="SSF158472">
    <property type="entry name" value="HAMP domain-like"/>
    <property type="match status" value="1"/>
</dbReference>
<gene>
    <name evidence="15" type="ORF">GCM10009839_56890</name>
</gene>
<feature type="chain" id="PRO_5045904502" description="histidine kinase" evidence="12">
    <location>
        <begin position="21"/>
        <end position="524"/>
    </location>
</feature>
<dbReference type="SUPFAM" id="SSF47384">
    <property type="entry name" value="Homodimeric domain of signal transducing histidine kinase"/>
    <property type="match status" value="1"/>
</dbReference>
<evidence type="ECO:0000256" key="3">
    <source>
        <dbReference type="ARBA" id="ARBA00012438"/>
    </source>
</evidence>
<dbReference type="InterPro" id="IPR050428">
    <property type="entry name" value="TCS_sensor_his_kinase"/>
</dbReference>
<dbReference type="InterPro" id="IPR003660">
    <property type="entry name" value="HAMP_dom"/>
</dbReference>
<keyword evidence="10" id="KW-0472">Membrane</keyword>
<evidence type="ECO:0000256" key="2">
    <source>
        <dbReference type="ARBA" id="ARBA00004236"/>
    </source>
</evidence>
<dbReference type="CDD" id="cd00075">
    <property type="entry name" value="HATPase"/>
    <property type="match status" value="1"/>
</dbReference>
<dbReference type="PRINTS" id="PR00344">
    <property type="entry name" value="BCTRLSENSOR"/>
</dbReference>
<feature type="domain" description="Histidine kinase" evidence="13">
    <location>
        <begin position="244"/>
        <end position="522"/>
    </location>
</feature>
<feature type="signal peptide" evidence="12">
    <location>
        <begin position="1"/>
        <end position="20"/>
    </location>
</feature>
<evidence type="ECO:0000256" key="4">
    <source>
        <dbReference type="ARBA" id="ARBA00022553"/>
    </source>
</evidence>
<protein>
    <recommendedName>
        <fullName evidence="3">histidine kinase</fullName>
        <ecNumber evidence="3">2.7.13.3</ecNumber>
    </recommendedName>
</protein>
<keyword evidence="6" id="KW-0812">Transmembrane</keyword>
<keyword evidence="4" id="KW-0597">Phosphoprotein</keyword>
<dbReference type="Gene3D" id="1.10.287.130">
    <property type="match status" value="1"/>
</dbReference>
<organism evidence="15 16">
    <name type="scientific">Catenulispora yoronensis</name>
    <dbReference type="NCBI Taxonomy" id="450799"/>
    <lineage>
        <taxon>Bacteria</taxon>
        <taxon>Bacillati</taxon>
        <taxon>Actinomycetota</taxon>
        <taxon>Actinomycetes</taxon>
        <taxon>Catenulisporales</taxon>
        <taxon>Catenulisporaceae</taxon>
        <taxon>Catenulispora</taxon>
    </lineage>
</organism>
<feature type="domain" description="HAMP" evidence="14">
    <location>
        <begin position="183"/>
        <end position="236"/>
    </location>
</feature>
<evidence type="ECO:0000256" key="8">
    <source>
        <dbReference type="ARBA" id="ARBA00022989"/>
    </source>
</evidence>
<dbReference type="InterPro" id="IPR004358">
    <property type="entry name" value="Sig_transdc_His_kin-like_C"/>
</dbReference>
<evidence type="ECO:0000256" key="9">
    <source>
        <dbReference type="ARBA" id="ARBA00023012"/>
    </source>
</evidence>
<comment type="subcellular location">
    <subcellularLocation>
        <location evidence="2">Cell membrane</location>
    </subcellularLocation>
</comment>
<keyword evidence="8" id="KW-1133">Transmembrane helix</keyword>
<evidence type="ECO:0000259" key="14">
    <source>
        <dbReference type="PROSITE" id="PS50885"/>
    </source>
</evidence>
<dbReference type="Gene3D" id="6.10.340.10">
    <property type="match status" value="1"/>
</dbReference>
<proteinExistence type="predicted"/>
<dbReference type="PANTHER" id="PTHR45436">
    <property type="entry name" value="SENSOR HISTIDINE KINASE YKOH"/>
    <property type="match status" value="1"/>
</dbReference>
<dbReference type="Pfam" id="PF02518">
    <property type="entry name" value="HATPase_c"/>
    <property type="match status" value="1"/>
</dbReference>
<dbReference type="Gene3D" id="3.30.565.10">
    <property type="entry name" value="Histidine kinase-like ATPase, C-terminal domain"/>
    <property type="match status" value="1"/>
</dbReference>
<comment type="caution">
    <text evidence="15">The sequence shown here is derived from an EMBL/GenBank/DDBJ whole genome shotgun (WGS) entry which is preliminary data.</text>
</comment>
<reference evidence="15 16" key="1">
    <citation type="journal article" date="2019" name="Int. J. Syst. Evol. Microbiol.">
        <title>The Global Catalogue of Microorganisms (GCM) 10K type strain sequencing project: providing services to taxonomists for standard genome sequencing and annotation.</title>
        <authorList>
            <consortium name="The Broad Institute Genomics Platform"/>
            <consortium name="The Broad Institute Genome Sequencing Center for Infectious Disease"/>
            <person name="Wu L."/>
            <person name="Ma J."/>
        </authorList>
    </citation>
    <scope>NUCLEOTIDE SEQUENCE [LARGE SCALE GENOMIC DNA]</scope>
    <source>
        <strain evidence="15 16">JCM 16014</strain>
    </source>
</reference>
<dbReference type="InterPro" id="IPR003594">
    <property type="entry name" value="HATPase_dom"/>
</dbReference>
<keyword evidence="9" id="KW-0902">Two-component regulatory system</keyword>
<name>A0ABN2UXB7_9ACTN</name>
<dbReference type="SMART" id="SM00304">
    <property type="entry name" value="HAMP"/>
    <property type="match status" value="1"/>
</dbReference>
<dbReference type="InterPro" id="IPR036890">
    <property type="entry name" value="HATPase_C_sf"/>
</dbReference>
<evidence type="ECO:0000256" key="7">
    <source>
        <dbReference type="ARBA" id="ARBA00022777"/>
    </source>
</evidence>
<dbReference type="Pfam" id="PF00512">
    <property type="entry name" value="HisKA"/>
    <property type="match status" value="1"/>
</dbReference>
<evidence type="ECO:0000313" key="15">
    <source>
        <dbReference type="EMBL" id="GAA2045507.1"/>
    </source>
</evidence>
<accession>A0ABN2UXB7</accession>
<dbReference type="CDD" id="cd06225">
    <property type="entry name" value="HAMP"/>
    <property type="match status" value="1"/>
</dbReference>
<dbReference type="CDD" id="cd00082">
    <property type="entry name" value="HisKA"/>
    <property type="match status" value="1"/>
</dbReference>
<keyword evidence="5" id="KW-0808">Transferase</keyword>
<evidence type="ECO:0000259" key="13">
    <source>
        <dbReference type="PROSITE" id="PS50109"/>
    </source>
</evidence>
<evidence type="ECO:0000256" key="12">
    <source>
        <dbReference type="SAM" id="SignalP"/>
    </source>
</evidence>
<evidence type="ECO:0000256" key="11">
    <source>
        <dbReference type="SAM" id="MobiDB-lite"/>
    </source>
</evidence>
<sequence length="524" mass="54365">MNLRTRVAVGSAVAVVAALAAVAAVVYPALDAQMRHNIDSQLSSDSSGQDLKYALKDLSDAKDGGGGVPYQPTIVVPIGSRLLDVLLEPSVGVFDKFAPITAHDVAVGTGQAPPYFEDLRVNDELYRVYVAPIPLSDYTGAVMRVAQPESDRTEALHQFGWLLAALIPAAGLVTALGARLLAARVLSPVARLTSAVEHVTVTGDLTKPIAVTGRDEVARLGLAFNAMTGALDGSVGAQRRLVADASHELRTPLTSMTTNLELLAERPDDPQAPWLIDEALRQARELTLLTNGLVDLARYGEAPARDELVPVDQICAELAERRGVQLVVEARLIPVPVLMPGPVFMAEPGPGSQPGSESVPALMAEPTVGGRTGAQSGSAPDSLYQSAPAPPLLVRGDPAALERAVANLVDNSLKFGTAACISVRAGSGHGFGAGPEAPFGAVPRPGSGVVIVEVRDDGPGIPAGDLPYVFDRFHRSEAARALPGSGLGLAIVKQIVEAHHGRVEAVPQAAGALLRITLPAAAAP</sequence>
<evidence type="ECO:0000256" key="10">
    <source>
        <dbReference type="ARBA" id="ARBA00023136"/>
    </source>
</evidence>
<keyword evidence="7" id="KW-0418">Kinase</keyword>
<dbReference type="SMART" id="SM00387">
    <property type="entry name" value="HATPase_c"/>
    <property type="match status" value="1"/>
</dbReference>
<dbReference type="PROSITE" id="PS50885">
    <property type="entry name" value="HAMP"/>
    <property type="match status" value="1"/>
</dbReference>
<comment type="catalytic activity">
    <reaction evidence="1">
        <text>ATP + protein L-histidine = ADP + protein N-phospho-L-histidine.</text>
        <dbReference type="EC" id="2.7.13.3"/>
    </reaction>
</comment>
<dbReference type="InterPro" id="IPR005467">
    <property type="entry name" value="His_kinase_dom"/>
</dbReference>
<evidence type="ECO:0000256" key="1">
    <source>
        <dbReference type="ARBA" id="ARBA00000085"/>
    </source>
</evidence>
<dbReference type="EC" id="2.7.13.3" evidence="3"/>
<dbReference type="Proteomes" id="UP001500751">
    <property type="component" value="Unassembled WGS sequence"/>
</dbReference>
<dbReference type="Pfam" id="PF00672">
    <property type="entry name" value="HAMP"/>
    <property type="match status" value="1"/>
</dbReference>
<dbReference type="PANTHER" id="PTHR45436:SF5">
    <property type="entry name" value="SENSOR HISTIDINE KINASE TRCS"/>
    <property type="match status" value="1"/>
</dbReference>
<dbReference type="EMBL" id="BAAAQN010000039">
    <property type="protein sequence ID" value="GAA2045507.1"/>
    <property type="molecule type" value="Genomic_DNA"/>
</dbReference>
<evidence type="ECO:0000313" key="16">
    <source>
        <dbReference type="Proteomes" id="UP001500751"/>
    </source>
</evidence>
<feature type="region of interest" description="Disordered" evidence="11">
    <location>
        <begin position="367"/>
        <end position="389"/>
    </location>
</feature>
<dbReference type="PROSITE" id="PS50109">
    <property type="entry name" value="HIS_KIN"/>
    <property type="match status" value="1"/>
</dbReference>
<evidence type="ECO:0000256" key="5">
    <source>
        <dbReference type="ARBA" id="ARBA00022679"/>
    </source>
</evidence>